<feature type="non-terminal residue" evidence="4">
    <location>
        <position position="247"/>
    </location>
</feature>
<dbReference type="InterPro" id="IPR001846">
    <property type="entry name" value="VWF_type-D"/>
</dbReference>
<sequence length="247" mass="27185">VGVRGQCYSTWNCEEFPGVHNSSLMPMEQCCSTLWGLSWRNASDQTCLTCTYTLLPDSQSSPLVRSGLLGTARVSQGSATCMSWGGVHYRTFDRKHFHFQGSCTYLLASSTDGTWAVYISTVCDQRGDCSKALRMMLGLDLVSIHHRNLTLNTLPVPNGEPLFQNGVSVHWLGDFVFVESGVGVRVKFDMVNTIYVTVTSEHLGTTRGLCGLFNNNPDDDFTMMAGAVSPYAASFGNSWKVPDQHIE</sequence>
<dbReference type="PANTHER" id="PTHR11339">
    <property type="entry name" value="EXTRACELLULAR MATRIX GLYCOPROTEIN RELATED"/>
    <property type="match status" value="1"/>
</dbReference>
<gene>
    <name evidence="4" type="ORF">XENORESO_006600</name>
</gene>
<name>A0ABV0WPQ0_9TELE</name>
<dbReference type="InterPro" id="IPR050780">
    <property type="entry name" value="Mucin_vWF_Thrombospondin_sf"/>
</dbReference>
<organism evidence="4 5">
    <name type="scientific">Xenotaenia resolanae</name>
    <dbReference type="NCBI Taxonomy" id="208358"/>
    <lineage>
        <taxon>Eukaryota</taxon>
        <taxon>Metazoa</taxon>
        <taxon>Chordata</taxon>
        <taxon>Craniata</taxon>
        <taxon>Vertebrata</taxon>
        <taxon>Euteleostomi</taxon>
        <taxon>Actinopterygii</taxon>
        <taxon>Neopterygii</taxon>
        <taxon>Teleostei</taxon>
        <taxon>Neoteleostei</taxon>
        <taxon>Acanthomorphata</taxon>
        <taxon>Ovalentaria</taxon>
        <taxon>Atherinomorphae</taxon>
        <taxon>Cyprinodontiformes</taxon>
        <taxon>Goodeidae</taxon>
        <taxon>Xenotaenia</taxon>
    </lineage>
</organism>
<dbReference type="PROSITE" id="PS51233">
    <property type="entry name" value="VWFD"/>
    <property type="match status" value="1"/>
</dbReference>
<protein>
    <recommendedName>
        <fullName evidence="3">VWFD domain-containing protein</fullName>
    </recommendedName>
</protein>
<keyword evidence="2" id="KW-0325">Glycoprotein</keyword>
<reference evidence="4 5" key="1">
    <citation type="submission" date="2021-06" db="EMBL/GenBank/DDBJ databases">
        <authorList>
            <person name="Palmer J.M."/>
        </authorList>
    </citation>
    <scope>NUCLEOTIDE SEQUENCE [LARGE SCALE GENOMIC DNA]</scope>
    <source>
        <strain evidence="4 5">XR_2019</strain>
        <tissue evidence="4">Muscle</tissue>
    </source>
</reference>
<evidence type="ECO:0000313" key="5">
    <source>
        <dbReference type="Proteomes" id="UP001444071"/>
    </source>
</evidence>
<feature type="non-terminal residue" evidence="4">
    <location>
        <position position="1"/>
    </location>
</feature>
<evidence type="ECO:0000313" key="4">
    <source>
        <dbReference type="EMBL" id="MEQ2271608.1"/>
    </source>
</evidence>
<keyword evidence="1" id="KW-1015">Disulfide bond</keyword>
<dbReference type="Pfam" id="PF00094">
    <property type="entry name" value="VWD"/>
    <property type="match status" value="1"/>
</dbReference>
<keyword evidence="5" id="KW-1185">Reference proteome</keyword>
<dbReference type="SMART" id="SM00216">
    <property type="entry name" value="VWD"/>
    <property type="match status" value="1"/>
</dbReference>
<evidence type="ECO:0000256" key="2">
    <source>
        <dbReference type="ARBA" id="ARBA00023180"/>
    </source>
</evidence>
<dbReference type="EMBL" id="JAHRIM010062281">
    <property type="protein sequence ID" value="MEQ2271608.1"/>
    <property type="molecule type" value="Genomic_DNA"/>
</dbReference>
<accession>A0ABV0WPQ0</accession>
<evidence type="ECO:0000256" key="1">
    <source>
        <dbReference type="ARBA" id="ARBA00023157"/>
    </source>
</evidence>
<comment type="caution">
    <text evidence="4">The sequence shown here is derived from an EMBL/GenBank/DDBJ whole genome shotgun (WGS) entry which is preliminary data.</text>
</comment>
<evidence type="ECO:0000259" key="3">
    <source>
        <dbReference type="PROSITE" id="PS51233"/>
    </source>
</evidence>
<proteinExistence type="predicted"/>
<feature type="domain" description="VWFD" evidence="3">
    <location>
        <begin position="79"/>
        <end position="247"/>
    </location>
</feature>
<dbReference type="Proteomes" id="UP001444071">
    <property type="component" value="Unassembled WGS sequence"/>
</dbReference>